<dbReference type="AlphaFoldDB" id="A0A6M3XY03"/>
<organism evidence="1">
    <name type="scientific">viral metagenome</name>
    <dbReference type="NCBI Taxonomy" id="1070528"/>
    <lineage>
        <taxon>unclassified sequences</taxon>
        <taxon>metagenomes</taxon>
        <taxon>organismal metagenomes</taxon>
    </lineage>
</organism>
<accession>A0A6M3XY03</accession>
<gene>
    <name evidence="1" type="ORF">TM448B02305_0014</name>
</gene>
<protein>
    <submittedName>
        <fullName evidence="1">Uncharacterized protein</fullName>
    </submittedName>
</protein>
<reference evidence="1" key="1">
    <citation type="submission" date="2020-03" db="EMBL/GenBank/DDBJ databases">
        <title>The deep terrestrial virosphere.</title>
        <authorList>
            <person name="Holmfeldt K."/>
            <person name="Nilsson E."/>
            <person name="Simone D."/>
            <person name="Lopez-Fernandez M."/>
            <person name="Wu X."/>
            <person name="de Brujin I."/>
            <person name="Lundin D."/>
            <person name="Andersson A."/>
            <person name="Bertilsson S."/>
            <person name="Dopson M."/>
        </authorList>
    </citation>
    <scope>NUCLEOTIDE SEQUENCE</scope>
    <source>
        <strain evidence="1">TM448B02305</strain>
    </source>
</reference>
<name>A0A6M3XY03_9ZZZZ</name>
<dbReference type="EMBL" id="MT144900">
    <property type="protein sequence ID" value="QJI01146.1"/>
    <property type="molecule type" value="Genomic_DNA"/>
</dbReference>
<evidence type="ECO:0000313" key="1">
    <source>
        <dbReference type="EMBL" id="QJI01146.1"/>
    </source>
</evidence>
<proteinExistence type="predicted"/>
<sequence length="56" mass="6674">MEQNDKKERYDIVLFAKQLFEIDGFKELIQASQINHQKSKTITSDYSQQLPQKKQD</sequence>